<gene>
    <name evidence="2" type="ORF">HannXRQ_Chr16g0525141</name>
</gene>
<accession>A0A251S287</accession>
<keyword evidence="3" id="KW-1185">Reference proteome</keyword>
<proteinExistence type="predicted"/>
<protein>
    <submittedName>
        <fullName evidence="2">Uncharacterized protein</fullName>
    </submittedName>
</protein>
<dbReference type="Proteomes" id="UP000215914">
    <property type="component" value="Chromosome 16"/>
</dbReference>
<dbReference type="AlphaFoldDB" id="A0A251S287"/>
<reference evidence="3" key="1">
    <citation type="journal article" date="2017" name="Nature">
        <title>The sunflower genome provides insights into oil metabolism, flowering and Asterid evolution.</title>
        <authorList>
            <person name="Badouin H."/>
            <person name="Gouzy J."/>
            <person name="Grassa C.J."/>
            <person name="Murat F."/>
            <person name="Staton S.E."/>
            <person name="Cottret L."/>
            <person name="Lelandais-Briere C."/>
            <person name="Owens G.L."/>
            <person name="Carrere S."/>
            <person name="Mayjonade B."/>
            <person name="Legrand L."/>
            <person name="Gill N."/>
            <person name="Kane N.C."/>
            <person name="Bowers J.E."/>
            <person name="Hubner S."/>
            <person name="Bellec A."/>
            <person name="Berard A."/>
            <person name="Berges H."/>
            <person name="Blanchet N."/>
            <person name="Boniface M.C."/>
            <person name="Brunel D."/>
            <person name="Catrice O."/>
            <person name="Chaidir N."/>
            <person name="Claudel C."/>
            <person name="Donnadieu C."/>
            <person name="Faraut T."/>
            <person name="Fievet G."/>
            <person name="Helmstetter N."/>
            <person name="King M."/>
            <person name="Knapp S.J."/>
            <person name="Lai Z."/>
            <person name="Le Paslier M.C."/>
            <person name="Lippi Y."/>
            <person name="Lorenzon L."/>
            <person name="Mandel J.R."/>
            <person name="Marage G."/>
            <person name="Marchand G."/>
            <person name="Marquand E."/>
            <person name="Bret-Mestries E."/>
            <person name="Morien E."/>
            <person name="Nambeesan S."/>
            <person name="Nguyen T."/>
            <person name="Pegot-Espagnet P."/>
            <person name="Pouilly N."/>
            <person name="Raftis F."/>
            <person name="Sallet E."/>
            <person name="Schiex T."/>
            <person name="Thomas J."/>
            <person name="Vandecasteele C."/>
            <person name="Vares D."/>
            <person name="Vear F."/>
            <person name="Vautrin S."/>
            <person name="Crespi M."/>
            <person name="Mangin B."/>
            <person name="Burke J.M."/>
            <person name="Salse J."/>
            <person name="Munos S."/>
            <person name="Vincourt P."/>
            <person name="Rieseberg L.H."/>
            <person name="Langlade N.B."/>
        </authorList>
    </citation>
    <scope>NUCLEOTIDE SEQUENCE [LARGE SCALE GENOMIC DNA]</scope>
    <source>
        <strain evidence="3">cv. SF193</strain>
    </source>
</reference>
<dbReference type="EMBL" id="CM007905">
    <property type="protein sequence ID" value="OTF92734.1"/>
    <property type="molecule type" value="Genomic_DNA"/>
</dbReference>
<feature type="transmembrane region" description="Helical" evidence="1">
    <location>
        <begin position="68"/>
        <end position="90"/>
    </location>
</feature>
<keyword evidence="1" id="KW-0812">Transmembrane</keyword>
<keyword evidence="1" id="KW-1133">Transmembrane helix</keyword>
<keyword evidence="1" id="KW-0472">Membrane</keyword>
<feature type="transmembrane region" description="Helical" evidence="1">
    <location>
        <begin position="121"/>
        <end position="139"/>
    </location>
</feature>
<organism evidence="2 3">
    <name type="scientific">Helianthus annuus</name>
    <name type="common">Common sunflower</name>
    <dbReference type="NCBI Taxonomy" id="4232"/>
    <lineage>
        <taxon>Eukaryota</taxon>
        <taxon>Viridiplantae</taxon>
        <taxon>Streptophyta</taxon>
        <taxon>Embryophyta</taxon>
        <taxon>Tracheophyta</taxon>
        <taxon>Spermatophyta</taxon>
        <taxon>Magnoliopsida</taxon>
        <taxon>eudicotyledons</taxon>
        <taxon>Gunneridae</taxon>
        <taxon>Pentapetalae</taxon>
        <taxon>asterids</taxon>
        <taxon>campanulids</taxon>
        <taxon>Asterales</taxon>
        <taxon>Asteraceae</taxon>
        <taxon>Asteroideae</taxon>
        <taxon>Heliantheae alliance</taxon>
        <taxon>Heliantheae</taxon>
        <taxon>Helianthus</taxon>
    </lineage>
</organism>
<dbReference type="STRING" id="4232.A0A251S287"/>
<evidence type="ECO:0000313" key="3">
    <source>
        <dbReference type="Proteomes" id="UP000215914"/>
    </source>
</evidence>
<sequence>MMFLDLLCCVSNESWDYQGCLCWNCTGVDVSNILKGLPKFTVVGHRGHEMNILQSTDNKMKTFKRIQFFRSIKLLIIHLISLNLTFRYLFLDMCCVMKDDTPIIFHDNFIISEENVSLFNVLHEFIIYYSYYYLFFSYAKHKIFSKI</sequence>
<dbReference type="InParanoid" id="A0A251S287"/>
<name>A0A251S287_HELAN</name>
<evidence type="ECO:0000313" key="2">
    <source>
        <dbReference type="EMBL" id="OTF92734.1"/>
    </source>
</evidence>
<evidence type="ECO:0000256" key="1">
    <source>
        <dbReference type="SAM" id="Phobius"/>
    </source>
</evidence>